<dbReference type="CDD" id="cd03113">
    <property type="entry name" value="CTPS_N"/>
    <property type="match status" value="1"/>
</dbReference>
<dbReference type="SUPFAM" id="SSF52317">
    <property type="entry name" value="Class I glutamine amidotransferase-like"/>
    <property type="match status" value="1"/>
</dbReference>
<dbReference type="GO" id="GO:0003883">
    <property type="term" value="F:CTP synthase activity"/>
    <property type="evidence" value="ECO:0007669"/>
    <property type="project" value="UniProtKB-UniRule"/>
</dbReference>
<gene>
    <name evidence="13" type="primary">ctps1a</name>
</gene>
<dbReference type="EC" id="6.3.4.2" evidence="9"/>
<dbReference type="FunFam" id="3.40.50.300:FF:000207">
    <property type="entry name" value="CTP synthase"/>
    <property type="match status" value="1"/>
</dbReference>
<dbReference type="UniPathway" id="UPA00159">
    <property type="reaction ID" value="UER00277"/>
</dbReference>
<dbReference type="InterPro" id="IPR017456">
    <property type="entry name" value="CTP_synthase_N"/>
</dbReference>
<evidence type="ECO:0000256" key="4">
    <source>
        <dbReference type="ARBA" id="ARBA00022741"/>
    </source>
</evidence>
<dbReference type="InterPro" id="IPR017926">
    <property type="entry name" value="GATASE"/>
</dbReference>
<dbReference type="GO" id="GO:0097268">
    <property type="term" value="C:cytoophidium"/>
    <property type="evidence" value="ECO:0007669"/>
    <property type="project" value="TreeGrafter"/>
</dbReference>
<evidence type="ECO:0000259" key="11">
    <source>
        <dbReference type="Pfam" id="PF00117"/>
    </source>
</evidence>
<evidence type="ECO:0000259" key="12">
    <source>
        <dbReference type="Pfam" id="PF06418"/>
    </source>
</evidence>
<dbReference type="Ensembl" id="ENSSLUT00000002350.1">
    <property type="protein sequence ID" value="ENSSLUP00000002262.1"/>
    <property type="gene ID" value="ENSSLUG00000000971.1"/>
</dbReference>
<dbReference type="Gene3D" id="3.40.50.300">
    <property type="entry name" value="P-loop containing nucleotide triphosphate hydrolases"/>
    <property type="match status" value="1"/>
</dbReference>
<dbReference type="GeneTree" id="ENSGT00910000144179"/>
<dbReference type="GO" id="GO:0005737">
    <property type="term" value="C:cytoplasm"/>
    <property type="evidence" value="ECO:0007669"/>
    <property type="project" value="TreeGrafter"/>
</dbReference>
<dbReference type="PANTHER" id="PTHR11550:SF0">
    <property type="entry name" value="CTP SYNTHASE-RELATED"/>
    <property type="match status" value="1"/>
</dbReference>
<proteinExistence type="inferred from homology"/>
<accession>A0A8C9WY28</accession>
<reference evidence="13" key="1">
    <citation type="submission" date="2025-08" db="UniProtKB">
        <authorList>
            <consortium name="Ensembl"/>
        </authorList>
    </citation>
    <scope>IDENTIFICATION</scope>
</reference>
<dbReference type="InterPro" id="IPR029062">
    <property type="entry name" value="Class_I_gatase-like"/>
</dbReference>
<evidence type="ECO:0000256" key="7">
    <source>
        <dbReference type="ARBA" id="ARBA00022975"/>
    </source>
</evidence>
<evidence type="ECO:0000256" key="8">
    <source>
        <dbReference type="ARBA" id="ARBA00047781"/>
    </source>
</evidence>
<dbReference type="GO" id="GO:0042802">
    <property type="term" value="F:identical protein binding"/>
    <property type="evidence" value="ECO:0007669"/>
    <property type="project" value="TreeGrafter"/>
</dbReference>
<protein>
    <recommendedName>
        <fullName evidence="9">CTP synthase</fullName>
        <ecNumber evidence="9">6.3.4.2</ecNumber>
    </recommendedName>
    <alternativeName>
        <fullName evidence="9">UTP--ammonia ligase</fullName>
    </alternativeName>
</protein>
<dbReference type="AlphaFoldDB" id="A0A8C9WY28"/>
<dbReference type="InterPro" id="IPR033828">
    <property type="entry name" value="GATase1_CTP_Synthase"/>
</dbReference>
<comment type="catalytic activity">
    <reaction evidence="8 9">
        <text>UTP + L-glutamine + ATP + H2O = CTP + L-glutamate + ADP + phosphate + 2 H(+)</text>
        <dbReference type="Rhea" id="RHEA:26426"/>
        <dbReference type="ChEBI" id="CHEBI:15377"/>
        <dbReference type="ChEBI" id="CHEBI:15378"/>
        <dbReference type="ChEBI" id="CHEBI:29985"/>
        <dbReference type="ChEBI" id="CHEBI:30616"/>
        <dbReference type="ChEBI" id="CHEBI:37563"/>
        <dbReference type="ChEBI" id="CHEBI:43474"/>
        <dbReference type="ChEBI" id="CHEBI:46398"/>
        <dbReference type="ChEBI" id="CHEBI:58359"/>
        <dbReference type="ChEBI" id="CHEBI:456216"/>
        <dbReference type="EC" id="6.3.4.2"/>
    </reaction>
</comment>
<evidence type="ECO:0000313" key="14">
    <source>
        <dbReference type="Proteomes" id="UP000694568"/>
    </source>
</evidence>
<reference evidence="13" key="2">
    <citation type="submission" date="2025-09" db="UniProtKB">
        <authorList>
            <consortium name="Ensembl"/>
        </authorList>
    </citation>
    <scope>IDENTIFICATION</scope>
</reference>
<keyword evidence="6 9" id="KW-0315">Glutamine amidotransferase</keyword>
<organism evidence="13 14">
    <name type="scientific">Sander lucioperca</name>
    <name type="common">Pike-perch</name>
    <name type="synonym">Perca lucioperca</name>
    <dbReference type="NCBI Taxonomy" id="283035"/>
    <lineage>
        <taxon>Eukaryota</taxon>
        <taxon>Metazoa</taxon>
        <taxon>Chordata</taxon>
        <taxon>Craniata</taxon>
        <taxon>Vertebrata</taxon>
        <taxon>Euteleostomi</taxon>
        <taxon>Actinopterygii</taxon>
        <taxon>Neopterygii</taxon>
        <taxon>Teleostei</taxon>
        <taxon>Neoteleostei</taxon>
        <taxon>Acanthomorphata</taxon>
        <taxon>Eupercaria</taxon>
        <taxon>Perciformes</taxon>
        <taxon>Percoidei</taxon>
        <taxon>Percidae</taxon>
        <taxon>Luciopercinae</taxon>
        <taxon>Sander</taxon>
    </lineage>
</organism>
<dbReference type="NCBIfam" id="TIGR00337">
    <property type="entry name" value="PyrG"/>
    <property type="match status" value="1"/>
</dbReference>
<comment type="pathway">
    <text evidence="1 9">Pyrimidine metabolism; CTP biosynthesis via de novo pathway; CTP from UDP: step 2/2.</text>
</comment>
<dbReference type="InterPro" id="IPR027417">
    <property type="entry name" value="P-loop_NTPase"/>
</dbReference>
<keyword evidence="14" id="KW-1185">Reference proteome</keyword>
<dbReference type="PROSITE" id="PS51273">
    <property type="entry name" value="GATASE_TYPE_1"/>
    <property type="match status" value="1"/>
</dbReference>
<evidence type="ECO:0000256" key="3">
    <source>
        <dbReference type="ARBA" id="ARBA00022598"/>
    </source>
</evidence>
<sequence>MKYILVTGGVISGIGKGIIASSVGTILKSCGLHVTAIKIDPYINIDAGTFSPYEHGEVFVLDDGGEVDLDLGNYERFLDIRLTRDNNLTTGKIYQSVINKERRGDYLGKTVQVVPHITDAIQEWVVKQARVPVEDDDVEPQVCVIELGGTVGDIESMPFIEAFRQFQFKVKRENFCNIHVSLIPQPSATGEQKTKPTQSSVRELRGLGLSPDLIMCRCSTVLENSVKEKISMFCHVEPEQVICVHDVSSIYKVPLLLEKQGVVSYLSRRLNMPIETRPRKMLTKWKEMSDRSDRLLEQCSIALVGKYTKFSDSYASVIKALEHSALAISHKLEVKYVDSAHLEPSTLQEEPVKYHEAWQKLCSADGVLVPGGFGVRGTEGKIHAISWQCLTYTQCCRNYFYVRYANSTEFDPESKHPVVIDMPEHNPGQMGGTMRLGKRRTIFKTNNSVLRKLYGDAEYVDERHRHRFEVNPELKSHFEEKGFRFVGQDVEGERMEVIELDDHPYFVGVQYHPEFTSRPMKPSPPYLGLLLAAAGKLQSYLQKGCRLSPRDTYSDQSGSSSPDSEISELKLPSISNE</sequence>
<dbReference type="Pfam" id="PF00117">
    <property type="entry name" value="GATase"/>
    <property type="match status" value="1"/>
</dbReference>
<evidence type="ECO:0000256" key="5">
    <source>
        <dbReference type="ARBA" id="ARBA00022840"/>
    </source>
</evidence>
<evidence type="ECO:0000256" key="6">
    <source>
        <dbReference type="ARBA" id="ARBA00022962"/>
    </source>
</evidence>
<dbReference type="GO" id="GO:0019856">
    <property type="term" value="P:pyrimidine nucleobase biosynthetic process"/>
    <property type="evidence" value="ECO:0007669"/>
    <property type="project" value="TreeGrafter"/>
</dbReference>
<keyword evidence="3 9" id="KW-0436">Ligase</keyword>
<comment type="function">
    <text evidence="9">Catalyzes the ATP-dependent amination of UTP to CTP with either L-glutamine or ammonia as the source of nitrogen.</text>
</comment>
<keyword evidence="4 9" id="KW-0547">Nucleotide-binding</keyword>
<dbReference type="GO" id="GO:0005524">
    <property type="term" value="F:ATP binding"/>
    <property type="evidence" value="ECO:0007669"/>
    <property type="project" value="UniProtKB-KW"/>
</dbReference>
<feature type="domain" description="Glutamine amidotransferase" evidence="11">
    <location>
        <begin position="311"/>
        <end position="525"/>
    </location>
</feature>
<evidence type="ECO:0000256" key="10">
    <source>
        <dbReference type="SAM" id="MobiDB-lite"/>
    </source>
</evidence>
<dbReference type="GO" id="GO:0044210">
    <property type="term" value="P:'de novo' CTP biosynthetic process"/>
    <property type="evidence" value="ECO:0007669"/>
    <property type="project" value="UniProtKB-UniRule"/>
</dbReference>
<dbReference type="SUPFAM" id="SSF52540">
    <property type="entry name" value="P-loop containing nucleoside triphosphate hydrolases"/>
    <property type="match status" value="1"/>
</dbReference>
<evidence type="ECO:0000256" key="9">
    <source>
        <dbReference type="RuleBase" id="RU810713"/>
    </source>
</evidence>
<feature type="region of interest" description="Disordered" evidence="10">
    <location>
        <begin position="547"/>
        <end position="577"/>
    </location>
</feature>
<dbReference type="CDD" id="cd01746">
    <property type="entry name" value="GATase1_CTP_Synthase"/>
    <property type="match status" value="1"/>
</dbReference>
<dbReference type="Gene3D" id="3.40.50.880">
    <property type="match status" value="1"/>
</dbReference>
<evidence type="ECO:0000256" key="2">
    <source>
        <dbReference type="ARBA" id="ARBA00007533"/>
    </source>
</evidence>
<dbReference type="InterPro" id="IPR004468">
    <property type="entry name" value="CTP_synthase"/>
</dbReference>
<dbReference type="PANTHER" id="PTHR11550">
    <property type="entry name" value="CTP SYNTHASE"/>
    <property type="match status" value="1"/>
</dbReference>
<name>A0A8C9WY28_SANLU</name>
<evidence type="ECO:0000256" key="1">
    <source>
        <dbReference type="ARBA" id="ARBA00005171"/>
    </source>
</evidence>
<keyword evidence="7 9" id="KW-0665">Pyrimidine biosynthesis</keyword>
<comment type="similarity">
    <text evidence="2 9">Belongs to the CTP synthase family.</text>
</comment>
<feature type="compositionally biased region" description="Low complexity" evidence="10">
    <location>
        <begin position="554"/>
        <end position="564"/>
    </location>
</feature>
<dbReference type="Pfam" id="PF06418">
    <property type="entry name" value="CTP_synth_N"/>
    <property type="match status" value="1"/>
</dbReference>
<dbReference type="NCBIfam" id="NF003792">
    <property type="entry name" value="PRK05380.1"/>
    <property type="match status" value="1"/>
</dbReference>
<evidence type="ECO:0000313" key="13">
    <source>
        <dbReference type="Ensembl" id="ENSSLUP00000002262.1"/>
    </source>
</evidence>
<dbReference type="Proteomes" id="UP000694568">
    <property type="component" value="Unplaced"/>
</dbReference>
<feature type="domain" description="CTP synthase N-terminal" evidence="12">
    <location>
        <begin position="2"/>
        <end position="272"/>
    </location>
</feature>
<dbReference type="FunFam" id="3.40.50.880:FF:000005">
    <property type="entry name" value="CTP synthase"/>
    <property type="match status" value="1"/>
</dbReference>
<keyword evidence="5 9" id="KW-0067">ATP-binding</keyword>